<dbReference type="FunFam" id="2.60.40.820:FF:000010">
    <property type="entry name" value="T-box transcription factor TBX6"/>
    <property type="match status" value="1"/>
</dbReference>
<organism evidence="9 10">
    <name type="scientific">Ciona savignyi</name>
    <name type="common">Pacific transparent sea squirt</name>
    <dbReference type="NCBI Taxonomy" id="51511"/>
    <lineage>
        <taxon>Eukaryota</taxon>
        <taxon>Metazoa</taxon>
        <taxon>Chordata</taxon>
        <taxon>Tunicata</taxon>
        <taxon>Ascidiacea</taxon>
        <taxon>Phlebobranchia</taxon>
        <taxon>Cionidae</taxon>
        <taxon>Ciona</taxon>
    </lineage>
</organism>
<keyword evidence="4 7" id="KW-0238">DNA-binding</keyword>
<dbReference type="OMA" id="HRMETEM"/>
<keyword evidence="10" id="KW-1185">Reference proteome</keyword>
<dbReference type="AlphaFoldDB" id="H2ZQH8"/>
<dbReference type="PANTHER" id="PTHR11267">
    <property type="entry name" value="T-BOX PROTEIN-RELATED"/>
    <property type="match status" value="1"/>
</dbReference>
<evidence type="ECO:0000313" key="9">
    <source>
        <dbReference type="Ensembl" id="ENSCSAVP00000019844.1"/>
    </source>
</evidence>
<dbReference type="PANTHER" id="PTHR11267:SF204">
    <property type="entry name" value="SPADETAIL"/>
    <property type="match status" value="1"/>
</dbReference>
<dbReference type="InterPro" id="IPR046360">
    <property type="entry name" value="T-box_DNA-bd"/>
</dbReference>
<dbReference type="InParanoid" id="H2ZQH8"/>
<protein>
    <recommendedName>
        <fullName evidence="8">T-box domain-containing protein</fullName>
    </recommendedName>
</protein>
<evidence type="ECO:0000256" key="3">
    <source>
        <dbReference type="ARBA" id="ARBA00023015"/>
    </source>
</evidence>
<dbReference type="GO" id="GO:0005634">
    <property type="term" value="C:nucleus"/>
    <property type="evidence" value="ECO:0007669"/>
    <property type="project" value="UniProtKB-SubCell"/>
</dbReference>
<evidence type="ECO:0000256" key="1">
    <source>
        <dbReference type="ARBA" id="ARBA00004123"/>
    </source>
</evidence>
<dbReference type="GO" id="GO:0000978">
    <property type="term" value="F:RNA polymerase II cis-regulatory region sequence-specific DNA binding"/>
    <property type="evidence" value="ECO:0007669"/>
    <property type="project" value="InterPro"/>
</dbReference>
<dbReference type="Ensembl" id="ENSCSAVT00000020057.1">
    <property type="protein sequence ID" value="ENSCSAVP00000019844.1"/>
    <property type="gene ID" value="ENSCSAVG00000011655.1"/>
</dbReference>
<dbReference type="SUPFAM" id="SSF49417">
    <property type="entry name" value="p53-like transcription factors"/>
    <property type="match status" value="1"/>
</dbReference>
<feature type="DNA-binding region" description="T-box" evidence="7">
    <location>
        <begin position="26"/>
        <end position="200"/>
    </location>
</feature>
<evidence type="ECO:0000256" key="7">
    <source>
        <dbReference type="PROSITE-ProRule" id="PRU00201"/>
    </source>
</evidence>
<dbReference type="GO" id="GO:0000981">
    <property type="term" value="F:DNA-binding transcription factor activity, RNA polymerase II-specific"/>
    <property type="evidence" value="ECO:0007669"/>
    <property type="project" value="TreeGrafter"/>
</dbReference>
<evidence type="ECO:0000259" key="8">
    <source>
        <dbReference type="PROSITE" id="PS50252"/>
    </source>
</evidence>
<name>H2ZQH8_CIOSA</name>
<dbReference type="PRINTS" id="PR00937">
    <property type="entry name" value="TBOX"/>
</dbReference>
<dbReference type="InterPro" id="IPR002070">
    <property type="entry name" value="TF_Brachyury"/>
</dbReference>
<dbReference type="HOGENOM" id="CLU_014430_3_2_1"/>
<dbReference type="PROSITE" id="PS01264">
    <property type="entry name" value="TBOX_2"/>
    <property type="match status" value="1"/>
</dbReference>
<evidence type="ECO:0000256" key="6">
    <source>
        <dbReference type="ARBA" id="ARBA00023242"/>
    </source>
</evidence>
<evidence type="ECO:0000256" key="4">
    <source>
        <dbReference type="ARBA" id="ARBA00023125"/>
    </source>
</evidence>
<reference evidence="10" key="1">
    <citation type="submission" date="2003-08" db="EMBL/GenBank/DDBJ databases">
        <authorList>
            <person name="Birren B."/>
            <person name="Nusbaum C."/>
            <person name="Abebe A."/>
            <person name="Abouelleil A."/>
            <person name="Adekoya E."/>
            <person name="Ait-zahra M."/>
            <person name="Allen N."/>
            <person name="Allen T."/>
            <person name="An P."/>
            <person name="Anderson M."/>
            <person name="Anderson S."/>
            <person name="Arachchi H."/>
            <person name="Armbruster J."/>
            <person name="Bachantsang P."/>
            <person name="Baldwin J."/>
            <person name="Barry A."/>
            <person name="Bayul T."/>
            <person name="Blitshsteyn B."/>
            <person name="Bloom T."/>
            <person name="Blye J."/>
            <person name="Boguslavskiy L."/>
            <person name="Borowsky M."/>
            <person name="Boukhgalter B."/>
            <person name="Brunache A."/>
            <person name="Butler J."/>
            <person name="Calixte N."/>
            <person name="Calvo S."/>
            <person name="Camarata J."/>
            <person name="Campo K."/>
            <person name="Chang J."/>
            <person name="Cheshatsang Y."/>
            <person name="Citroen M."/>
            <person name="Collymore A."/>
            <person name="Considine T."/>
            <person name="Cook A."/>
            <person name="Cooke P."/>
            <person name="Corum B."/>
            <person name="Cuomo C."/>
            <person name="David R."/>
            <person name="Dawoe T."/>
            <person name="Degray S."/>
            <person name="Dodge S."/>
            <person name="Dooley K."/>
            <person name="Dorje P."/>
            <person name="Dorjee K."/>
            <person name="Dorris L."/>
            <person name="Duffey N."/>
            <person name="Dupes A."/>
            <person name="Elkins T."/>
            <person name="Engels R."/>
            <person name="Erickson J."/>
            <person name="Farina A."/>
            <person name="Faro S."/>
            <person name="Ferreira P."/>
            <person name="Fischer H."/>
            <person name="Fitzgerald M."/>
            <person name="Foley K."/>
            <person name="Gage D."/>
            <person name="Galagan J."/>
            <person name="Gearin G."/>
            <person name="Gnerre S."/>
            <person name="Gnirke A."/>
            <person name="Goyette A."/>
            <person name="Graham J."/>
            <person name="Grandbois E."/>
            <person name="Gyaltsen K."/>
            <person name="Hafez N."/>
            <person name="Hagopian D."/>
            <person name="Hagos B."/>
            <person name="Hall J."/>
            <person name="Hatcher B."/>
            <person name="Heller A."/>
            <person name="Higgins H."/>
            <person name="Honan T."/>
            <person name="Horn A."/>
            <person name="Houde N."/>
            <person name="Hughes L."/>
            <person name="Hulme W."/>
            <person name="Husby E."/>
            <person name="Iliev I."/>
            <person name="Jaffe D."/>
            <person name="Jones C."/>
            <person name="Kamal M."/>
            <person name="Kamat A."/>
            <person name="Kamvysselis M."/>
            <person name="Karlsson E."/>
            <person name="Kells C."/>
            <person name="Kieu A."/>
            <person name="Kisner P."/>
            <person name="Kodira C."/>
            <person name="Kulbokas E."/>
            <person name="Labutti K."/>
            <person name="Lama D."/>
            <person name="Landers T."/>
            <person name="Leger J."/>
            <person name="Levine S."/>
            <person name="Lewis D."/>
            <person name="Lewis T."/>
            <person name="Lindblad-toh K."/>
            <person name="Liu X."/>
            <person name="Lokyitsang T."/>
            <person name="Lokyitsang Y."/>
            <person name="Lucien O."/>
            <person name="Lui A."/>
            <person name="Ma L.J."/>
            <person name="Mabbitt R."/>
            <person name="Macdonald J."/>
            <person name="Maclean C."/>
            <person name="Major J."/>
            <person name="Manning J."/>
            <person name="Marabella R."/>
            <person name="Maru K."/>
            <person name="Matthews C."/>
            <person name="Mauceli E."/>
            <person name="Mccarthy M."/>
            <person name="Mcdonough S."/>
            <person name="Mcghee T."/>
            <person name="Meldrim J."/>
            <person name="Meneus L."/>
            <person name="Mesirov J."/>
            <person name="Mihalev A."/>
            <person name="Mihova T."/>
            <person name="Mikkelsen T."/>
            <person name="Mlenga V."/>
            <person name="Moru K."/>
            <person name="Mozes J."/>
            <person name="Mulrain L."/>
            <person name="Munson G."/>
            <person name="Naylor J."/>
            <person name="Newes C."/>
            <person name="Nguyen C."/>
            <person name="Nguyen N."/>
            <person name="Nguyen T."/>
            <person name="Nicol R."/>
            <person name="Nielsen C."/>
            <person name="Nizzari M."/>
            <person name="Norbu C."/>
            <person name="Norbu N."/>
            <person name="O'donnell P."/>
            <person name="Okoawo O."/>
            <person name="O'leary S."/>
            <person name="Omotosho B."/>
            <person name="O'neill K."/>
            <person name="Osman S."/>
            <person name="Parker S."/>
            <person name="Perrin D."/>
            <person name="Phunkhang P."/>
            <person name="Piqani B."/>
            <person name="Purcell S."/>
            <person name="Rachupka T."/>
            <person name="Ramasamy U."/>
            <person name="Rameau R."/>
            <person name="Ray V."/>
            <person name="Raymond C."/>
            <person name="Retta R."/>
            <person name="Richardson S."/>
            <person name="Rise C."/>
            <person name="Rodriguez J."/>
            <person name="Rogers J."/>
            <person name="Rogov P."/>
            <person name="Rutman M."/>
            <person name="Schupbach R."/>
            <person name="Seaman C."/>
            <person name="Settipalli S."/>
            <person name="Sharpe T."/>
            <person name="Sheridan J."/>
            <person name="Sherpa N."/>
            <person name="Shi J."/>
            <person name="Smirnov S."/>
            <person name="Smith C."/>
            <person name="Sougnez C."/>
            <person name="Spencer B."/>
            <person name="Stalker J."/>
            <person name="Stange-thomann N."/>
            <person name="Stavropoulos S."/>
            <person name="Stetson K."/>
            <person name="Stone C."/>
            <person name="Stone S."/>
            <person name="Stubbs M."/>
            <person name="Talamas J."/>
            <person name="Tchuinga P."/>
            <person name="Tenzing P."/>
            <person name="Tesfaye S."/>
            <person name="Theodore J."/>
            <person name="Thoulutsang Y."/>
            <person name="Topham K."/>
            <person name="Towey S."/>
            <person name="Tsamla T."/>
            <person name="Tsomo N."/>
            <person name="Vallee D."/>
            <person name="Vassiliev H."/>
            <person name="Venkataraman V."/>
            <person name="Vinson J."/>
            <person name="Vo A."/>
            <person name="Wade C."/>
            <person name="Wang S."/>
            <person name="Wangchuk T."/>
            <person name="Wangdi T."/>
            <person name="Whittaker C."/>
            <person name="Wilkinson J."/>
            <person name="Wu Y."/>
            <person name="Wyman D."/>
            <person name="Yadav S."/>
            <person name="Yang S."/>
            <person name="Yang X."/>
            <person name="Yeager S."/>
            <person name="Yee E."/>
            <person name="Young G."/>
            <person name="Zainoun J."/>
            <person name="Zembeck L."/>
            <person name="Zimmer A."/>
            <person name="Zody M."/>
            <person name="Lander E."/>
        </authorList>
    </citation>
    <scope>NUCLEOTIDE SEQUENCE [LARGE SCALE GENOMIC DNA]</scope>
</reference>
<dbReference type="eggNOG" id="KOG3585">
    <property type="taxonomic scope" value="Eukaryota"/>
</dbReference>
<dbReference type="PROSITE" id="PS50252">
    <property type="entry name" value="TBOX_3"/>
    <property type="match status" value="1"/>
</dbReference>
<dbReference type="PRINTS" id="PR00938">
    <property type="entry name" value="BRACHYURY"/>
</dbReference>
<reference evidence="9" key="3">
    <citation type="submission" date="2025-09" db="UniProtKB">
        <authorList>
            <consortium name="Ensembl"/>
        </authorList>
    </citation>
    <scope>IDENTIFICATION</scope>
</reference>
<dbReference type="InterPro" id="IPR001699">
    <property type="entry name" value="TF_T-box"/>
</dbReference>
<proteinExistence type="predicted"/>
<dbReference type="Proteomes" id="UP000007875">
    <property type="component" value="Unassembled WGS sequence"/>
</dbReference>
<dbReference type="PROSITE" id="PS01283">
    <property type="entry name" value="TBOX_1"/>
    <property type="match status" value="1"/>
</dbReference>
<evidence type="ECO:0000256" key="5">
    <source>
        <dbReference type="ARBA" id="ARBA00023163"/>
    </source>
</evidence>
<dbReference type="STRING" id="51511.ENSCSAVP00000019844"/>
<dbReference type="Pfam" id="PF00907">
    <property type="entry name" value="T-box"/>
    <property type="match status" value="1"/>
</dbReference>
<dbReference type="GO" id="GO:0045893">
    <property type="term" value="P:positive regulation of DNA-templated transcription"/>
    <property type="evidence" value="ECO:0007669"/>
    <property type="project" value="InterPro"/>
</dbReference>
<feature type="domain" description="T-box" evidence="8">
    <location>
        <begin position="21"/>
        <end position="200"/>
    </location>
</feature>
<dbReference type="Gene3D" id="2.60.40.820">
    <property type="entry name" value="Transcription factor, T-box"/>
    <property type="match status" value="1"/>
</dbReference>
<dbReference type="GO" id="GO:0001708">
    <property type="term" value="P:cell fate specification"/>
    <property type="evidence" value="ECO:0007669"/>
    <property type="project" value="TreeGrafter"/>
</dbReference>
<dbReference type="InterPro" id="IPR036960">
    <property type="entry name" value="T-box_sf"/>
</dbReference>
<reference evidence="9" key="2">
    <citation type="submission" date="2025-08" db="UniProtKB">
        <authorList>
            <consortium name="Ensembl"/>
        </authorList>
    </citation>
    <scope>IDENTIFICATION</scope>
</reference>
<dbReference type="InterPro" id="IPR018186">
    <property type="entry name" value="TF_T-box_CS"/>
</dbReference>
<sequence>MNIENSNHHEMSSRYGPQVHLHDVQLWDSFSAAQTEMIITKTGRRMFPGYRVKMSGMDPNAQYCVLMDISSVDENRYKFQHGEWVIAGSGEPHIPQRYYLHPNSPCTGQQWMKDIVSFHKVKLTNSCGNFGDGKFLVHSMHRYQPRVHIVRTDDVNTLHLQPMSTFAFPQTFFTTVTAYQNGKITKLKISNNPYARGFREDGAKTMKAKTSLASFTRPVSITHKRRCSPNTTSPNSTKRVKLDYAPAVYVH</sequence>
<evidence type="ECO:0000256" key="2">
    <source>
        <dbReference type="ARBA" id="ARBA00022473"/>
    </source>
</evidence>
<evidence type="ECO:0000313" key="10">
    <source>
        <dbReference type="Proteomes" id="UP000007875"/>
    </source>
</evidence>
<keyword evidence="6 7" id="KW-0539">Nucleus</keyword>
<dbReference type="SMART" id="SM00425">
    <property type="entry name" value="TBOX"/>
    <property type="match status" value="1"/>
</dbReference>
<dbReference type="GeneTree" id="ENSGT00940000165229"/>
<keyword evidence="2" id="KW-0217">Developmental protein</keyword>
<dbReference type="GO" id="GO:0000785">
    <property type="term" value="C:chromatin"/>
    <property type="evidence" value="ECO:0007669"/>
    <property type="project" value="TreeGrafter"/>
</dbReference>
<accession>H2ZQH8</accession>
<dbReference type="InterPro" id="IPR008967">
    <property type="entry name" value="p53-like_TF_DNA-bd_sf"/>
</dbReference>
<keyword evidence="5" id="KW-0804">Transcription</keyword>
<comment type="subcellular location">
    <subcellularLocation>
        <location evidence="1 7">Nucleus</location>
    </subcellularLocation>
</comment>
<keyword evidence="3" id="KW-0805">Transcription regulation</keyword>